<dbReference type="SUPFAM" id="SSF49313">
    <property type="entry name" value="Cadherin-like"/>
    <property type="match status" value="2"/>
</dbReference>
<evidence type="ECO:0000259" key="5">
    <source>
        <dbReference type="PROSITE" id="PS50268"/>
    </source>
</evidence>
<dbReference type="AlphaFoldDB" id="A0A3S4ZS30"/>
<dbReference type="PANTHER" id="PTHR24026:SF133">
    <property type="entry name" value="CADHERIN-RELATED FAMILY MEMBER 2"/>
    <property type="match status" value="1"/>
</dbReference>
<evidence type="ECO:0000256" key="1">
    <source>
        <dbReference type="ARBA" id="ARBA00022692"/>
    </source>
</evidence>
<keyword evidence="1" id="KW-0812">Transmembrane</keyword>
<dbReference type="GO" id="GO:0007156">
    <property type="term" value="P:homophilic cell adhesion via plasma membrane adhesion molecules"/>
    <property type="evidence" value="ECO:0007669"/>
    <property type="project" value="InterPro"/>
</dbReference>
<evidence type="ECO:0000256" key="3">
    <source>
        <dbReference type="PROSITE-ProRule" id="PRU00043"/>
    </source>
</evidence>
<feature type="region of interest" description="Disordered" evidence="4">
    <location>
        <begin position="108"/>
        <end position="133"/>
    </location>
</feature>
<dbReference type="PANTHER" id="PTHR24026">
    <property type="entry name" value="FAT ATYPICAL CADHERIN-RELATED"/>
    <property type="match status" value="1"/>
</dbReference>
<accession>A0A3S4ZS30</accession>
<reference evidence="6" key="1">
    <citation type="submission" date="2018-11" db="EMBL/GenBank/DDBJ databases">
        <authorList>
            <consortium name="Pathogen Informatics"/>
        </authorList>
    </citation>
    <scope>NUCLEOTIDE SEQUENCE</scope>
</reference>
<dbReference type="Gene3D" id="2.60.40.60">
    <property type="entry name" value="Cadherins"/>
    <property type="match status" value="2"/>
</dbReference>
<feature type="region of interest" description="Disordered" evidence="4">
    <location>
        <begin position="145"/>
        <end position="165"/>
    </location>
</feature>
<dbReference type="GO" id="GO:0016020">
    <property type="term" value="C:membrane"/>
    <property type="evidence" value="ECO:0007669"/>
    <property type="project" value="InterPro"/>
</dbReference>
<keyword evidence="7" id="KW-1185">Reference proteome</keyword>
<organism evidence="6 7">
    <name type="scientific">Protopolystoma xenopodis</name>
    <dbReference type="NCBI Taxonomy" id="117903"/>
    <lineage>
        <taxon>Eukaryota</taxon>
        <taxon>Metazoa</taxon>
        <taxon>Spiralia</taxon>
        <taxon>Lophotrochozoa</taxon>
        <taxon>Platyhelminthes</taxon>
        <taxon>Monogenea</taxon>
        <taxon>Polyopisthocotylea</taxon>
        <taxon>Polystomatidea</taxon>
        <taxon>Polystomatidae</taxon>
        <taxon>Protopolystoma</taxon>
    </lineage>
</organism>
<dbReference type="GO" id="GO:0005509">
    <property type="term" value="F:calcium ion binding"/>
    <property type="evidence" value="ECO:0007669"/>
    <property type="project" value="UniProtKB-UniRule"/>
</dbReference>
<evidence type="ECO:0000256" key="4">
    <source>
        <dbReference type="SAM" id="MobiDB-lite"/>
    </source>
</evidence>
<proteinExistence type="predicted"/>
<keyword evidence="2" id="KW-0472">Membrane</keyword>
<dbReference type="Pfam" id="PF00028">
    <property type="entry name" value="Cadherin"/>
    <property type="match status" value="1"/>
</dbReference>
<dbReference type="PROSITE" id="PS50268">
    <property type="entry name" value="CADHERIN_2"/>
    <property type="match status" value="1"/>
</dbReference>
<name>A0A3S4ZS30_9PLAT</name>
<comment type="caution">
    <text evidence="6">The sequence shown here is derived from an EMBL/GenBank/DDBJ whole genome shotgun (WGS) entry which is preliminary data.</text>
</comment>
<dbReference type="Proteomes" id="UP000784294">
    <property type="component" value="Unassembled WGS sequence"/>
</dbReference>
<dbReference type="PRINTS" id="PR00205">
    <property type="entry name" value="CADHERIN"/>
</dbReference>
<dbReference type="InterPro" id="IPR015919">
    <property type="entry name" value="Cadherin-like_sf"/>
</dbReference>
<keyword evidence="2" id="KW-1133">Transmembrane helix</keyword>
<gene>
    <name evidence="6" type="ORF">PXEA_LOCUS4006</name>
</gene>
<feature type="domain" description="Cadherin" evidence="5">
    <location>
        <begin position="3"/>
        <end position="63"/>
    </location>
</feature>
<dbReference type="EMBL" id="CAAALY010009362">
    <property type="protein sequence ID" value="VEL10566.1"/>
    <property type="molecule type" value="Genomic_DNA"/>
</dbReference>
<dbReference type="CDD" id="cd11304">
    <property type="entry name" value="Cadherin_repeat"/>
    <property type="match status" value="2"/>
</dbReference>
<evidence type="ECO:0000313" key="7">
    <source>
        <dbReference type="Proteomes" id="UP000784294"/>
    </source>
</evidence>
<dbReference type="SMART" id="SM00112">
    <property type="entry name" value="CA"/>
    <property type="match status" value="1"/>
</dbReference>
<evidence type="ECO:0000313" key="6">
    <source>
        <dbReference type="EMBL" id="VEL10566.1"/>
    </source>
</evidence>
<sequence>MLFRVEAANGDLVVSGPLDRESSREGDRHRLVILAIDSGSPPRTASLQVTVTMLDVNDNAPVIQLPSDPSNSASQSSEIDKYGFILEADRLGESDTENLGAGERWHLSRPSGLQRAAAASTHHDSDTDQATGDIETGAWWSKTGRKVVWPPGQPPPGLHVGVSTESASATLNPSLLQAFLSRHSDARVRENRPPGTVVTTVWVHDPDAGENGTLACRLDGEIVMLTPESRTALHAVSNDNATQSANRDSGRDETSLAARLEAFGADNVLMFRVEGLDDEGESRRFRDNGEINFGQRGAKLRGPGNRKTLQIVTTKASQRHTHFIVSSSMQFCSSLSSANM</sequence>
<protein>
    <recommendedName>
        <fullName evidence="5">Cadherin domain-containing protein</fullName>
    </recommendedName>
</protein>
<dbReference type="OrthoDB" id="6252479at2759"/>
<keyword evidence="3" id="KW-0106">Calcium</keyword>
<dbReference type="InterPro" id="IPR002126">
    <property type="entry name" value="Cadherin-like_dom"/>
</dbReference>
<evidence type="ECO:0000256" key="2">
    <source>
        <dbReference type="ARBA" id="ARBA00022989"/>
    </source>
</evidence>